<protein>
    <submittedName>
        <fullName evidence="2">Uncharacterized protein</fullName>
    </submittedName>
</protein>
<dbReference type="STRING" id="67365.GCA_001704635_05059"/>
<gene>
    <name evidence="2" type="ORF">SPAR_39710</name>
</gene>
<evidence type="ECO:0000313" key="2">
    <source>
        <dbReference type="EMBL" id="OMI33782.1"/>
    </source>
</evidence>
<accession>A0A1R1S6H9</accession>
<organism evidence="2 3">
    <name type="scientific">Streptomyces sparsogenes DSM 40356</name>
    <dbReference type="NCBI Taxonomy" id="1331668"/>
    <lineage>
        <taxon>Bacteria</taxon>
        <taxon>Bacillati</taxon>
        <taxon>Actinomycetota</taxon>
        <taxon>Actinomycetes</taxon>
        <taxon>Kitasatosporales</taxon>
        <taxon>Streptomycetaceae</taxon>
        <taxon>Streptomyces</taxon>
    </lineage>
</organism>
<dbReference type="Proteomes" id="UP000186168">
    <property type="component" value="Unassembled WGS sequence"/>
</dbReference>
<dbReference type="EMBL" id="ASQP01000511">
    <property type="protein sequence ID" value="OMI33782.1"/>
    <property type="molecule type" value="Genomic_DNA"/>
</dbReference>
<dbReference type="AlphaFoldDB" id="A0A1R1S6H9"/>
<comment type="caution">
    <text evidence="2">The sequence shown here is derived from an EMBL/GenBank/DDBJ whole genome shotgun (WGS) entry which is preliminary data.</text>
</comment>
<dbReference type="RefSeq" id="WP_065960077.1">
    <property type="nucleotide sequence ID" value="NZ_ASQP01000511.1"/>
</dbReference>
<name>A0A1R1S6H9_9ACTN</name>
<dbReference type="GeneID" id="96748698"/>
<sequence length="75" mass="8607">MYGDDIHLRLHRIRAERLRHEAPRARPARPASSPHAARRARRLRSRLGWTLVEVGLRLATPRPRPAPRPGLAARL</sequence>
<reference evidence="2 3" key="1">
    <citation type="submission" date="2013-05" db="EMBL/GenBank/DDBJ databases">
        <title>Genome sequence of Streptomyces sparsogenes DSM 40356.</title>
        <authorList>
            <person name="Coyne S."/>
            <person name="Seebeck F.P."/>
        </authorList>
    </citation>
    <scope>NUCLEOTIDE SEQUENCE [LARGE SCALE GENOMIC DNA]</scope>
    <source>
        <strain evidence="2 3">DSM 40356</strain>
    </source>
</reference>
<evidence type="ECO:0000313" key="3">
    <source>
        <dbReference type="Proteomes" id="UP000186168"/>
    </source>
</evidence>
<keyword evidence="3" id="KW-1185">Reference proteome</keyword>
<feature type="region of interest" description="Disordered" evidence="1">
    <location>
        <begin position="18"/>
        <end position="40"/>
    </location>
</feature>
<evidence type="ECO:0000256" key="1">
    <source>
        <dbReference type="SAM" id="MobiDB-lite"/>
    </source>
</evidence>
<proteinExistence type="predicted"/>